<name>A0A6P2CBI9_9NOCA</name>
<dbReference type="Proteomes" id="UP000471120">
    <property type="component" value="Unassembled WGS sequence"/>
</dbReference>
<dbReference type="InterPro" id="IPR036689">
    <property type="entry name" value="ESAT-6-like_sf"/>
</dbReference>
<organism evidence="1 2">
    <name type="scientific">Rhodococcus rhodnii</name>
    <dbReference type="NCBI Taxonomy" id="38312"/>
    <lineage>
        <taxon>Bacteria</taxon>
        <taxon>Bacillati</taxon>
        <taxon>Actinomycetota</taxon>
        <taxon>Actinomycetes</taxon>
        <taxon>Mycobacteriales</taxon>
        <taxon>Nocardiaceae</taxon>
        <taxon>Rhodococcus</taxon>
    </lineage>
</organism>
<evidence type="ECO:0000313" key="1">
    <source>
        <dbReference type="EMBL" id="TXG90119.1"/>
    </source>
</evidence>
<reference evidence="1 2" key="1">
    <citation type="submission" date="2018-07" db="EMBL/GenBank/DDBJ databases">
        <title>Genome sequence of Rhodococcus rhodnii ATCC 35071 from Rhodnius prolixus.</title>
        <authorList>
            <person name="Patel V."/>
            <person name="Vogel K.J."/>
        </authorList>
    </citation>
    <scope>NUCLEOTIDE SEQUENCE [LARGE SCALE GENOMIC DNA]</scope>
    <source>
        <strain evidence="1 2">ATCC 35071</strain>
    </source>
</reference>
<proteinExistence type="predicted"/>
<accession>A0A6P2CBI9</accession>
<dbReference type="RefSeq" id="WP_010836628.1">
    <property type="nucleotide sequence ID" value="NZ_QRCM01000001.1"/>
</dbReference>
<protein>
    <submittedName>
        <fullName evidence="1">WXG100 family type VII secretion target</fullName>
    </submittedName>
</protein>
<gene>
    <name evidence="1" type="ORF">DW322_07675</name>
</gene>
<dbReference type="Gene3D" id="1.10.287.1060">
    <property type="entry name" value="ESAT-6-like"/>
    <property type="match status" value="1"/>
</dbReference>
<dbReference type="SUPFAM" id="SSF140453">
    <property type="entry name" value="EsxAB dimer-like"/>
    <property type="match status" value="1"/>
</dbReference>
<dbReference type="EMBL" id="QRCM01000001">
    <property type="protein sequence ID" value="TXG90119.1"/>
    <property type="molecule type" value="Genomic_DNA"/>
</dbReference>
<dbReference type="AlphaFoldDB" id="A0A6P2CBI9"/>
<comment type="caution">
    <text evidence="1">The sequence shown here is derived from an EMBL/GenBank/DDBJ whole genome shotgun (WGS) entry which is preliminary data.</text>
</comment>
<evidence type="ECO:0000313" key="2">
    <source>
        <dbReference type="Proteomes" id="UP000471120"/>
    </source>
</evidence>
<sequence length="104" mass="11253">MSEPMYIDPAQLRAVAPRFDAIADRAVAALRSLEGALTAEGEFWGNDETGHNFTQMYVGRAEKCATDAAAAPALFEEIAYKLRFVADTTEQTDEGFGSSLNGVF</sequence>